<organism evidence="1 2">
    <name type="scientific">Streptomyces nojiriensis</name>
    <dbReference type="NCBI Taxonomy" id="66374"/>
    <lineage>
        <taxon>Bacteria</taxon>
        <taxon>Bacillati</taxon>
        <taxon>Actinomycetota</taxon>
        <taxon>Actinomycetes</taxon>
        <taxon>Kitasatosporales</taxon>
        <taxon>Streptomycetaceae</taxon>
        <taxon>Streptomyces</taxon>
    </lineage>
</organism>
<name>A0ABQ3SDC1_9ACTN</name>
<evidence type="ECO:0000313" key="2">
    <source>
        <dbReference type="Proteomes" id="UP000613974"/>
    </source>
</evidence>
<reference evidence="2" key="1">
    <citation type="submission" date="2023-07" db="EMBL/GenBank/DDBJ databases">
        <title>Whole genome shotgun sequence of Streptomyces nojiriensis NBRC 13794.</title>
        <authorList>
            <person name="Komaki H."/>
            <person name="Tamura T."/>
        </authorList>
    </citation>
    <scope>NUCLEOTIDE SEQUENCE [LARGE SCALE GENOMIC DNA]</scope>
    <source>
        <strain evidence="2">NBRC 13794</strain>
    </source>
</reference>
<sequence length="141" mass="15095">MLTKWTTPALVPTNGENGLHLAKWADRMRLLVMGQRSHARRRGRRPAPRPAGRGIDAAIAAALASGDLDGFFPDLAAGLARELVGAAARPGSCWTGPTRVCFDHRLLCAGDRGQRQLLRGDLVLGRVRNVSRGAIVAGRRG</sequence>
<dbReference type="Proteomes" id="UP000613974">
    <property type="component" value="Unassembled WGS sequence"/>
</dbReference>
<evidence type="ECO:0000313" key="1">
    <source>
        <dbReference type="EMBL" id="GHI66115.1"/>
    </source>
</evidence>
<keyword evidence="2" id="KW-1185">Reference proteome</keyword>
<proteinExistence type="predicted"/>
<dbReference type="EMBL" id="BNEC01000002">
    <property type="protein sequence ID" value="GHI66115.1"/>
    <property type="molecule type" value="Genomic_DNA"/>
</dbReference>
<gene>
    <name evidence="1" type="ORF">Snoj_00330</name>
</gene>
<accession>A0ABQ3SDC1</accession>
<protein>
    <submittedName>
        <fullName evidence="1">Uncharacterized protein</fullName>
    </submittedName>
</protein>
<comment type="caution">
    <text evidence="1">The sequence shown here is derived from an EMBL/GenBank/DDBJ whole genome shotgun (WGS) entry which is preliminary data.</text>
</comment>